<reference evidence="6" key="1">
    <citation type="journal article" date="2014" name="Int. J. Syst. Evol. Microbiol.">
        <title>Complete genome sequence of Corynebacterium casei LMG S-19264T (=DSM 44701T), isolated from a smear-ripened cheese.</title>
        <authorList>
            <consortium name="US DOE Joint Genome Institute (JGI-PGF)"/>
            <person name="Walter F."/>
            <person name="Albersmeier A."/>
            <person name="Kalinowski J."/>
            <person name="Ruckert C."/>
        </authorList>
    </citation>
    <scope>NUCLEOTIDE SEQUENCE</scope>
    <source>
        <strain evidence="6">CGMCC 4.7299</strain>
    </source>
</reference>
<comment type="caution">
    <text evidence="6">The sequence shown here is derived from an EMBL/GenBank/DDBJ whole genome shotgun (WGS) entry which is preliminary data.</text>
</comment>
<dbReference type="SUPFAM" id="SSF48452">
    <property type="entry name" value="TPR-like"/>
    <property type="match status" value="1"/>
</dbReference>
<dbReference type="GO" id="GO:0006355">
    <property type="term" value="P:regulation of DNA-templated transcription"/>
    <property type="evidence" value="ECO:0007669"/>
    <property type="project" value="InterPro"/>
</dbReference>
<accession>A0A8J3BUV2</accession>
<evidence type="ECO:0000259" key="5">
    <source>
        <dbReference type="PROSITE" id="PS51755"/>
    </source>
</evidence>
<evidence type="ECO:0000256" key="1">
    <source>
        <dbReference type="ARBA" id="ARBA00005820"/>
    </source>
</evidence>
<evidence type="ECO:0000256" key="3">
    <source>
        <dbReference type="PROSITE-ProRule" id="PRU01091"/>
    </source>
</evidence>
<dbReference type="InterPro" id="IPR001867">
    <property type="entry name" value="OmpR/PhoB-type_DNA-bd"/>
</dbReference>
<dbReference type="CDD" id="cd15831">
    <property type="entry name" value="BTAD"/>
    <property type="match status" value="1"/>
</dbReference>
<keyword evidence="2 3" id="KW-0238">DNA-binding</keyword>
<dbReference type="Proteomes" id="UP000656042">
    <property type="component" value="Unassembled WGS sequence"/>
</dbReference>
<proteinExistence type="inferred from homology"/>
<feature type="DNA-binding region" description="OmpR/PhoB-type" evidence="3">
    <location>
        <begin position="1"/>
        <end position="104"/>
    </location>
</feature>
<dbReference type="PRINTS" id="PR00364">
    <property type="entry name" value="DISEASERSIST"/>
</dbReference>
<dbReference type="PANTHER" id="PTHR47691:SF3">
    <property type="entry name" value="HTH-TYPE TRANSCRIPTIONAL REGULATOR RV0890C-RELATED"/>
    <property type="match status" value="1"/>
</dbReference>
<dbReference type="InterPro" id="IPR036388">
    <property type="entry name" value="WH-like_DNA-bd_sf"/>
</dbReference>
<protein>
    <recommendedName>
        <fullName evidence="5">OmpR/PhoB-type domain-containing protein</fullName>
    </recommendedName>
</protein>
<dbReference type="EMBL" id="BMMX01000001">
    <property type="protein sequence ID" value="GGK76501.1"/>
    <property type="molecule type" value="Genomic_DNA"/>
</dbReference>
<gene>
    <name evidence="6" type="ORF">GCM10012284_08070</name>
</gene>
<evidence type="ECO:0000313" key="6">
    <source>
        <dbReference type="EMBL" id="GGK76501.1"/>
    </source>
</evidence>
<feature type="region of interest" description="Disordered" evidence="4">
    <location>
        <begin position="261"/>
        <end position="290"/>
    </location>
</feature>
<dbReference type="SMART" id="SM01043">
    <property type="entry name" value="BTAD"/>
    <property type="match status" value="1"/>
</dbReference>
<dbReference type="InterPro" id="IPR003593">
    <property type="entry name" value="AAA+_ATPase"/>
</dbReference>
<dbReference type="PANTHER" id="PTHR47691">
    <property type="entry name" value="REGULATOR-RELATED"/>
    <property type="match status" value="1"/>
</dbReference>
<dbReference type="Gene3D" id="3.40.50.300">
    <property type="entry name" value="P-loop containing nucleotide triphosphate hydrolases"/>
    <property type="match status" value="1"/>
</dbReference>
<dbReference type="InterPro" id="IPR016032">
    <property type="entry name" value="Sig_transdc_resp-reg_C-effctor"/>
</dbReference>
<reference evidence="6" key="2">
    <citation type="submission" date="2020-09" db="EMBL/GenBank/DDBJ databases">
        <authorList>
            <person name="Sun Q."/>
            <person name="Zhou Y."/>
        </authorList>
    </citation>
    <scope>NUCLEOTIDE SEQUENCE</scope>
    <source>
        <strain evidence="6">CGMCC 4.7299</strain>
    </source>
</reference>
<dbReference type="InterPro" id="IPR027417">
    <property type="entry name" value="P-loop_NTPase"/>
</dbReference>
<organism evidence="6 7">
    <name type="scientific">Mangrovihabitans endophyticus</name>
    <dbReference type="NCBI Taxonomy" id="1751298"/>
    <lineage>
        <taxon>Bacteria</taxon>
        <taxon>Bacillati</taxon>
        <taxon>Actinomycetota</taxon>
        <taxon>Actinomycetes</taxon>
        <taxon>Micromonosporales</taxon>
        <taxon>Micromonosporaceae</taxon>
        <taxon>Mangrovihabitans</taxon>
    </lineage>
</organism>
<feature type="domain" description="OmpR/PhoB-type" evidence="5">
    <location>
        <begin position="1"/>
        <end position="104"/>
    </location>
</feature>
<sequence>MSNSDAPLRVGLLGPLLTHRGPVPIDLGPTKQRAVFAVLALHVGAVVPIEAVLDLVWGDRQPASARQLVHTYIARLRHLLEPQMPPRERVRIIGSASGGYRLSLAPDSVDATRFGLLCRHARRYLTADEPARAFGILGEAMRLWRDPGLTDLTALLHEADVVEALRRSWSAAALDFVGTGLELGEASAVLPIAYQLATAEPMHELAQARYLSALEQTGQRAAAIEHFNDVRVLLSDELGVPPGRQLADVYRSVLLGLPHPHSAATGGQTPTAPSRAPWRGPGPAAGQLIGREPDLDAVVRTLAEHRLLTITGPPGCGKSALALQAAAHLHDGAPGGVAVLECSGMADGPALIDGLVRLLDGTPRCDTPARLLGDQEALLVLDNVEHLIDACALMVDEIVRACWNVSVVATSREPLGLPYETLWRLHTLAPDETARAVPVTERPAVRLFAGRALQVCPAFRLDTHGAEAVAALCERLDDLPLAIELAAACLATDTLDELVVQLDDPLRQLRRPRRGSPAHHRSLWSTLRRSMDCLNQSERWCFLRLGELPRSIRAADAQQAWCGSPWGPVDVHAMLTRLADKSLVCVRHDSDGTCYGMLRLVHGFAATMDAVEFA</sequence>
<dbReference type="InterPro" id="IPR005158">
    <property type="entry name" value="BTAD"/>
</dbReference>
<dbReference type="SMART" id="SM00382">
    <property type="entry name" value="AAA"/>
    <property type="match status" value="1"/>
</dbReference>
<dbReference type="GO" id="GO:0003677">
    <property type="term" value="F:DNA binding"/>
    <property type="evidence" value="ECO:0007669"/>
    <property type="project" value="UniProtKB-UniRule"/>
</dbReference>
<evidence type="ECO:0000256" key="2">
    <source>
        <dbReference type="ARBA" id="ARBA00023125"/>
    </source>
</evidence>
<keyword evidence="7" id="KW-1185">Reference proteome</keyword>
<evidence type="ECO:0000313" key="7">
    <source>
        <dbReference type="Proteomes" id="UP000656042"/>
    </source>
</evidence>
<dbReference type="GO" id="GO:0000160">
    <property type="term" value="P:phosphorelay signal transduction system"/>
    <property type="evidence" value="ECO:0007669"/>
    <property type="project" value="InterPro"/>
</dbReference>
<dbReference type="AlphaFoldDB" id="A0A8J3BUV2"/>
<dbReference type="Pfam" id="PF03704">
    <property type="entry name" value="BTAD"/>
    <property type="match status" value="1"/>
</dbReference>
<dbReference type="Pfam" id="PF00486">
    <property type="entry name" value="Trans_reg_C"/>
    <property type="match status" value="1"/>
</dbReference>
<name>A0A8J3BUV2_9ACTN</name>
<dbReference type="PROSITE" id="PS51755">
    <property type="entry name" value="OMPR_PHOB"/>
    <property type="match status" value="1"/>
</dbReference>
<dbReference type="Gene3D" id="1.10.10.10">
    <property type="entry name" value="Winged helix-like DNA-binding domain superfamily/Winged helix DNA-binding domain"/>
    <property type="match status" value="2"/>
</dbReference>
<dbReference type="InterPro" id="IPR011990">
    <property type="entry name" value="TPR-like_helical_dom_sf"/>
</dbReference>
<comment type="similarity">
    <text evidence="1">Belongs to the AfsR/DnrI/RedD regulatory family.</text>
</comment>
<dbReference type="Gene3D" id="1.25.40.10">
    <property type="entry name" value="Tetratricopeptide repeat domain"/>
    <property type="match status" value="1"/>
</dbReference>
<dbReference type="SUPFAM" id="SSF52540">
    <property type="entry name" value="P-loop containing nucleoside triphosphate hydrolases"/>
    <property type="match status" value="1"/>
</dbReference>
<dbReference type="SUPFAM" id="SSF46894">
    <property type="entry name" value="C-terminal effector domain of the bipartite response regulators"/>
    <property type="match status" value="1"/>
</dbReference>
<evidence type="ECO:0000256" key="4">
    <source>
        <dbReference type="SAM" id="MobiDB-lite"/>
    </source>
</evidence>
<dbReference type="SMART" id="SM00862">
    <property type="entry name" value="Trans_reg_C"/>
    <property type="match status" value="1"/>
</dbReference>
<dbReference type="RefSeq" id="WP_189077610.1">
    <property type="nucleotide sequence ID" value="NZ_BMMX01000001.1"/>
</dbReference>